<keyword evidence="1" id="KW-0472">Membrane</keyword>
<sequence length="153" mass="18140">MQFIRKLIKNQKFTQLYDIFFIAIFLLLILIMLCLIPVNFGLVFGYALGALLMYFFFKVNWIVSYLFLRNKKFKLYAIFILKTTLYLGMVALILFLMYQINYSYLEHLKTSKPFTTLQVFNKPINIFAFCGGILTSFFAILLTNWVMNKNLKK</sequence>
<dbReference type="RefSeq" id="WP_078746840.1">
    <property type="nucleotide sequence ID" value="NZ_CP137850.1"/>
</dbReference>
<proteinExistence type="predicted"/>
<gene>
    <name evidence="2" type="ORF">SAMN02745154_00090</name>
</gene>
<dbReference type="AlphaFoldDB" id="A0A1T4KKR5"/>
<dbReference type="EMBL" id="FUXF01000003">
    <property type="protein sequence ID" value="SJZ43022.1"/>
    <property type="molecule type" value="Genomic_DNA"/>
</dbReference>
<evidence type="ECO:0000313" key="2">
    <source>
        <dbReference type="EMBL" id="SJZ43022.1"/>
    </source>
</evidence>
<keyword evidence="1" id="KW-0812">Transmembrane</keyword>
<evidence type="ECO:0000256" key="1">
    <source>
        <dbReference type="SAM" id="Phobius"/>
    </source>
</evidence>
<feature type="transmembrane region" description="Helical" evidence="1">
    <location>
        <begin position="126"/>
        <end position="147"/>
    </location>
</feature>
<dbReference type="Proteomes" id="UP000190389">
    <property type="component" value="Unassembled WGS sequence"/>
</dbReference>
<feature type="transmembrane region" description="Helical" evidence="1">
    <location>
        <begin position="75"/>
        <end position="98"/>
    </location>
</feature>
<name>A0A1T4KKR5_9BACT</name>
<keyword evidence="1" id="KW-1133">Transmembrane helix</keyword>
<evidence type="ECO:0000313" key="3">
    <source>
        <dbReference type="Proteomes" id="UP000190389"/>
    </source>
</evidence>
<accession>A0A1T4KKR5</accession>
<dbReference type="STRING" id="171291.SAMN02745154_00090"/>
<protein>
    <submittedName>
        <fullName evidence="2">Uncharacterized protein</fullName>
    </submittedName>
</protein>
<feature type="transmembrane region" description="Helical" evidence="1">
    <location>
        <begin position="46"/>
        <end position="68"/>
    </location>
</feature>
<feature type="transmembrane region" description="Helical" evidence="1">
    <location>
        <begin position="20"/>
        <end position="40"/>
    </location>
</feature>
<organism evidence="2 3">
    <name type="scientific">Mycoplasmopsis verecunda</name>
    <dbReference type="NCBI Taxonomy" id="171291"/>
    <lineage>
        <taxon>Bacteria</taxon>
        <taxon>Bacillati</taxon>
        <taxon>Mycoplasmatota</taxon>
        <taxon>Mycoplasmoidales</taxon>
        <taxon>Metamycoplasmataceae</taxon>
        <taxon>Mycoplasmopsis</taxon>
    </lineage>
</organism>
<keyword evidence="3" id="KW-1185">Reference proteome</keyword>
<reference evidence="3" key="1">
    <citation type="submission" date="2017-02" db="EMBL/GenBank/DDBJ databases">
        <authorList>
            <person name="Varghese N."/>
            <person name="Submissions S."/>
        </authorList>
    </citation>
    <scope>NUCLEOTIDE SEQUENCE [LARGE SCALE GENOMIC DNA]</scope>
    <source>
        <strain evidence="3">ATCC 27862</strain>
    </source>
</reference>